<feature type="chain" id="PRO_5032290013" description="Peptidase S1 domain-containing protein" evidence="6">
    <location>
        <begin position="21"/>
        <end position="389"/>
    </location>
</feature>
<protein>
    <recommendedName>
        <fullName evidence="7">Peptidase S1 domain-containing protein</fullName>
    </recommendedName>
</protein>
<dbReference type="InterPro" id="IPR033116">
    <property type="entry name" value="TRYPSIN_SER"/>
</dbReference>
<evidence type="ECO:0000259" key="7">
    <source>
        <dbReference type="PROSITE" id="PS50240"/>
    </source>
</evidence>
<accession>A0A834IRV0</accession>
<keyword evidence="5" id="KW-0378">Hydrolase</keyword>
<evidence type="ECO:0000256" key="5">
    <source>
        <dbReference type="RuleBase" id="RU363034"/>
    </source>
</evidence>
<feature type="domain" description="Peptidase S1" evidence="7">
    <location>
        <begin position="139"/>
        <end position="388"/>
    </location>
</feature>
<dbReference type="GO" id="GO:0004252">
    <property type="term" value="F:serine-type endopeptidase activity"/>
    <property type="evidence" value="ECO:0007669"/>
    <property type="project" value="InterPro"/>
</dbReference>
<comment type="similarity">
    <text evidence="4">Belongs to the peptidase S1 family. CLIP subfamily.</text>
</comment>
<dbReference type="OrthoDB" id="6339452at2759"/>
<dbReference type="SMART" id="SM00020">
    <property type="entry name" value="Tryp_SPc"/>
    <property type="match status" value="1"/>
</dbReference>
<dbReference type="SUPFAM" id="SSF50494">
    <property type="entry name" value="Trypsin-like serine proteases"/>
    <property type="match status" value="1"/>
</dbReference>
<dbReference type="PROSITE" id="PS00134">
    <property type="entry name" value="TRYPSIN_HIS"/>
    <property type="match status" value="1"/>
</dbReference>
<dbReference type="PANTHER" id="PTHR24258:SF136">
    <property type="entry name" value="GH06673P-RELATED"/>
    <property type="match status" value="1"/>
</dbReference>
<dbReference type="PANTHER" id="PTHR24258">
    <property type="entry name" value="SERINE PROTEASE-RELATED"/>
    <property type="match status" value="1"/>
</dbReference>
<dbReference type="FunFam" id="2.40.10.10:FF:000028">
    <property type="entry name" value="Serine protease easter"/>
    <property type="match status" value="1"/>
</dbReference>
<keyword evidence="5" id="KW-0645">Protease</keyword>
<keyword evidence="5" id="KW-0720">Serine protease</keyword>
<sequence>MAHIILRLFVFSCCVWFSRCELYDGSSCVLQSTGQKGICKLIVECPEAIDGIRKGKFPQICTFVGTQSVVCCPQKEEAASTTVSTTTRRTSNRKTGEISASKCKEYQQYIWKVEANPTLIIGGDDIVTYDCPFDRQELIVGGTPAQRREFPHMVQIGYDGDSDIIWACGGSLISDRYVLTAAHCLEDRSLGFAEHARMGITDLEDEDHMQEFRIQQRIPYPEYEEPSHYHDIGLAKLNAAVQLNTWVRPACIHNQYSIQYSNSIASGWGRTDFAGQESVYLLKVTLQMFNQQKCNRTYKSQAGTNKLRDGIKDDIMICAGSSTDLKDTCQGDSGGPLQVYKGEDKEQSCLYDIIGVTAFGKACGLAKNVPGVYTRVSYYVKWIEDYVWP</sequence>
<dbReference type="InterPro" id="IPR018114">
    <property type="entry name" value="TRYPSIN_HIS"/>
</dbReference>
<proteinExistence type="inferred from homology"/>
<gene>
    <name evidence="8" type="ORF">GWI33_002314</name>
</gene>
<evidence type="ECO:0000256" key="2">
    <source>
        <dbReference type="ARBA" id="ARBA00023157"/>
    </source>
</evidence>
<dbReference type="InterPro" id="IPR009003">
    <property type="entry name" value="Peptidase_S1_PA"/>
</dbReference>
<dbReference type="InterPro" id="IPR001314">
    <property type="entry name" value="Peptidase_S1A"/>
</dbReference>
<dbReference type="PROSITE" id="PS00135">
    <property type="entry name" value="TRYPSIN_SER"/>
    <property type="match status" value="1"/>
</dbReference>
<evidence type="ECO:0000313" key="8">
    <source>
        <dbReference type="EMBL" id="KAF7282593.1"/>
    </source>
</evidence>
<keyword evidence="1 6" id="KW-0732">Signal</keyword>
<dbReference type="Gene3D" id="2.40.10.10">
    <property type="entry name" value="Trypsin-like serine proteases"/>
    <property type="match status" value="1"/>
</dbReference>
<feature type="signal peptide" evidence="6">
    <location>
        <begin position="1"/>
        <end position="20"/>
    </location>
</feature>
<evidence type="ECO:0000256" key="6">
    <source>
        <dbReference type="SAM" id="SignalP"/>
    </source>
</evidence>
<organism evidence="8 9">
    <name type="scientific">Rhynchophorus ferrugineus</name>
    <name type="common">Red palm weevil</name>
    <name type="synonym">Curculio ferrugineus</name>
    <dbReference type="NCBI Taxonomy" id="354439"/>
    <lineage>
        <taxon>Eukaryota</taxon>
        <taxon>Metazoa</taxon>
        <taxon>Ecdysozoa</taxon>
        <taxon>Arthropoda</taxon>
        <taxon>Hexapoda</taxon>
        <taxon>Insecta</taxon>
        <taxon>Pterygota</taxon>
        <taxon>Neoptera</taxon>
        <taxon>Endopterygota</taxon>
        <taxon>Coleoptera</taxon>
        <taxon>Polyphaga</taxon>
        <taxon>Cucujiformia</taxon>
        <taxon>Curculionidae</taxon>
        <taxon>Dryophthorinae</taxon>
        <taxon>Rhynchophorus</taxon>
    </lineage>
</organism>
<evidence type="ECO:0000313" key="9">
    <source>
        <dbReference type="Proteomes" id="UP000625711"/>
    </source>
</evidence>
<dbReference type="Pfam" id="PF00089">
    <property type="entry name" value="Trypsin"/>
    <property type="match status" value="1"/>
</dbReference>
<dbReference type="InterPro" id="IPR043504">
    <property type="entry name" value="Peptidase_S1_PA_chymotrypsin"/>
</dbReference>
<keyword evidence="9" id="KW-1185">Reference proteome</keyword>
<reference evidence="8" key="1">
    <citation type="submission" date="2020-08" db="EMBL/GenBank/DDBJ databases">
        <title>Genome sequencing and assembly of the red palm weevil Rhynchophorus ferrugineus.</title>
        <authorList>
            <person name="Dias G.B."/>
            <person name="Bergman C.M."/>
            <person name="Manee M."/>
        </authorList>
    </citation>
    <scope>NUCLEOTIDE SEQUENCE</scope>
    <source>
        <strain evidence="8">AA-2017</strain>
        <tissue evidence="8">Whole larva</tissue>
    </source>
</reference>
<evidence type="ECO:0000256" key="4">
    <source>
        <dbReference type="ARBA" id="ARBA00024195"/>
    </source>
</evidence>
<dbReference type="AlphaFoldDB" id="A0A834IRV0"/>
<evidence type="ECO:0000256" key="3">
    <source>
        <dbReference type="ARBA" id="ARBA00023180"/>
    </source>
</evidence>
<dbReference type="CDD" id="cd00190">
    <property type="entry name" value="Tryp_SPc"/>
    <property type="match status" value="1"/>
</dbReference>
<dbReference type="PROSITE" id="PS50240">
    <property type="entry name" value="TRYPSIN_DOM"/>
    <property type="match status" value="1"/>
</dbReference>
<dbReference type="PRINTS" id="PR00722">
    <property type="entry name" value="CHYMOTRYPSIN"/>
</dbReference>
<dbReference type="EMBL" id="JAACXV010000164">
    <property type="protein sequence ID" value="KAF7282593.1"/>
    <property type="molecule type" value="Genomic_DNA"/>
</dbReference>
<keyword evidence="3" id="KW-0325">Glycoprotein</keyword>
<dbReference type="InterPro" id="IPR001254">
    <property type="entry name" value="Trypsin_dom"/>
</dbReference>
<keyword evidence="2" id="KW-1015">Disulfide bond</keyword>
<evidence type="ECO:0000256" key="1">
    <source>
        <dbReference type="ARBA" id="ARBA00022729"/>
    </source>
</evidence>
<dbReference type="Proteomes" id="UP000625711">
    <property type="component" value="Unassembled WGS sequence"/>
</dbReference>
<dbReference type="GO" id="GO:0006508">
    <property type="term" value="P:proteolysis"/>
    <property type="evidence" value="ECO:0007669"/>
    <property type="project" value="UniProtKB-KW"/>
</dbReference>
<name>A0A834IRV0_RHYFE</name>
<comment type="caution">
    <text evidence="8">The sequence shown here is derived from an EMBL/GenBank/DDBJ whole genome shotgun (WGS) entry which is preliminary data.</text>
</comment>